<feature type="chain" id="PRO_5013856947" description="Extracellular membrane protein CFEM domain-containing protein" evidence="1">
    <location>
        <begin position="19"/>
        <end position="110"/>
    </location>
</feature>
<evidence type="ECO:0000256" key="1">
    <source>
        <dbReference type="SAM" id="SignalP"/>
    </source>
</evidence>
<protein>
    <recommendedName>
        <fullName evidence="4">Extracellular membrane protein CFEM domain-containing protein</fullName>
    </recommendedName>
</protein>
<evidence type="ECO:0000313" key="3">
    <source>
        <dbReference type="Proteomes" id="UP000245764"/>
    </source>
</evidence>
<dbReference type="Proteomes" id="UP000245764">
    <property type="component" value="Chromosome 3"/>
</dbReference>
<keyword evidence="1" id="KW-0732">Signal</keyword>
<organism evidence="2 3">
    <name type="scientific">Zymoseptoria tritici ST99CH_1E4</name>
    <dbReference type="NCBI Taxonomy" id="1276532"/>
    <lineage>
        <taxon>Eukaryota</taxon>
        <taxon>Fungi</taxon>
        <taxon>Dikarya</taxon>
        <taxon>Ascomycota</taxon>
        <taxon>Pezizomycotina</taxon>
        <taxon>Dothideomycetes</taxon>
        <taxon>Dothideomycetidae</taxon>
        <taxon>Mycosphaerellales</taxon>
        <taxon>Mycosphaerellaceae</taxon>
        <taxon>Zymoseptoria</taxon>
    </lineage>
</organism>
<sequence>MKLFAAVTFLSLLAGAFAENKCAGDPNGYGTCTINGVTKPCIDEPCDDKADGECAFDEFKRAMRQPVRDGHSEMPLGCLGSTAHLRLAAEWLVANPAWLSLTCVDFVLGS</sequence>
<evidence type="ECO:0000313" key="2">
    <source>
        <dbReference type="EMBL" id="SMR49290.1"/>
    </source>
</evidence>
<reference evidence="3" key="1">
    <citation type="submission" date="2017-05" db="EMBL/GenBank/DDBJ databases">
        <authorList>
            <person name="Song R."/>
            <person name="Chenine A.L."/>
            <person name="Ruprecht R.M."/>
        </authorList>
    </citation>
    <scope>NUCLEOTIDE SEQUENCE [LARGE SCALE GENOMIC DNA]</scope>
</reference>
<accession>A0A2H1G6W4</accession>
<proteinExistence type="predicted"/>
<feature type="signal peptide" evidence="1">
    <location>
        <begin position="1"/>
        <end position="18"/>
    </location>
</feature>
<name>A0A2H1G6W4_ZYMTR</name>
<dbReference type="AlphaFoldDB" id="A0A2H1G6W4"/>
<gene>
    <name evidence="2" type="ORF">ZT1E4_G4682</name>
</gene>
<dbReference type="EMBL" id="LT854255">
    <property type="protein sequence ID" value="SMR49290.1"/>
    <property type="molecule type" value="Genomic_DNA"/>
</dbReference>
<evidence type="ECO:0008006" key="4">
    <source>
        <dbReference type="Google" id="ProtNLM"/>
    </source>
</evidence>